<dbReference type="Pfam" id="PF04073">
    <property type="entry name" value="tRNA_edit"/>
    <property type="match status" value="1"/>
</dbReference>
<dbReference type="Proteomes" id="UP000039865">
    <property type="component" value="Unassembled WGS sequence"/>
</dbReference>
<organism evidence="3 4">
    <name type="scientific">Stylonychia lemnae</name>
    <name type="common">Ciliate</name>
    <dbReference type="NCBI Taxonomy" id="5949"/>
    <lineage>
        <taxon>Eukaryota</taxon>
        <taxon>Sar</taxon>
        <taxon>Alveolata</taxon>
        <taxon>Ciliophora</taxon>
        <taxon>Intramacronucleata</taxon>
        <taxon>Spirotrichea</taxon>
        <taxon>Stichotrichia</taxon>
        <taxon>Sporadotrichida</taxon>
        <taxon>Oxytrichidae</taxon>
        <taxon>Stylonychinae</taxon>
        <taxon>Stylonychia</taxon>
    </lineage>
</organism>
<evidence type="ECO:0000313" key="4">
    <source>
        <dbReference type="Proteomes" id="UP000039865"/>
    </source>
</evidence>
<dbReference type="PANTHER" id="PTHR30411:SF9">
    <property type="entry name" value="MULTIFUNCTIONAL SER_THR-TRNA DEACYLASE PROXP-Y"/>
    <property type="match status" value="1"/>
</dbReference>
<dbReference type="GO" id="GO:0002161">
    <property type="term" value="F:aminoacyl-tRNA deacylase activity"/>
    <property type="evidence" value="ECO:0007669"/>
    <property type="project" value="InterPro"/>
</dbReference>
<dbReference type="Gene3D" id="3.90.960.10">
    <property type="entry name" value="YbaK/aminoacyl-tRNA synthetase-associated domain"/>
    <property type="match status" value="1"/>
</dbReference>
<feature type="region of interest" description="Disordered" evidence="1">
    <location>
        <begin position="284"/>
        <end position="311"/>
    </location>
</feature>
<dbReference type="InParanoid" id="A0A077ZNX2"/>
<dbReference type="AlphaFoldDB" id="A0A077ZNX2"/>
<feature type="region of interest" description="Disordered" evidence="1">
    <location>
        <begin position="227"/>
        <end position="264"/>
    </location>
</feature>
<protein>
    <submittedName>
        <fullName evidence="3">Prolyl-trna synthetase-associated domain protein</fullName>
    </submittedName>
</protein>
<keyword evidence="3" id="KW-0030">Aminoacyl-tRNA synthetase</keyword>
<evidence type="ECO:0000256" key="1">
    <source>
        <dbReference type="SAM" id="MobiDB-lite"/>
    </source>
</evidence>
<feature type="region of interest" description="Disordered" evidence="1">
    <location>
        <begin position="118"/>
        <end position="158"/>
    </location>
</feature>
<proteinExistence type="predicted"/>
<dbReference type="GO" id="GO:0004812">
    <property type="term" value="F:aminoacyl-tRNA ligase activity"/>
    <property type="evidence" value="ECO:0007669"/>
    <property type="project" value="UniProtKB-KW"/>
</dbReference>
<feature type="compositionally biased region" description="Polar residues" evidence="1">
    <location>
        <begin position="126"/>
        <end position="152"/>
    </location>
</feature>
<keyword evidence="3" id="KW-0436">Ligase</keyword>
<dbReference type="PANTHER" id="PTHR30411">
    <property type="entry name" value="CYTOPLASMIC PROTEIN"/>
    <property type="match status" value="1"/>
</dbReference>
<feature type="compositionally biased region" description="Low complexity" evidence="1">
    <location>
        <begin position="249"/>
        <end position="260"/>
    </location>
</feature>
<feature type="domain" description="YbaK/aminoacyl-tRNA synthetase-associated" evidence="2">
    <location>
        <begin position="485"/>
        <end position="613"/>
    </location>
</feature>
<feature type="region of interest" description="Disordered" evidence="1">
    <location>
        <begin position="427"/>
        <end position="463"/>
    </location>
</feature>
<evidence type="ECO:0000259" key="2">
    <source>
        <dbReference type="Pfam" id="PF04073"/>
    </source>
</evidence>
<feature type="compositionally biased region" description="Low complexity" evidence="1">
    <location>
        <begin position="285"/>
        <end position="295"/>
    </location>
</feature>
<reference evidence="3 4" key="1">
    <citation type="submission" date="2014-06" db="EMBL/GenBank/DDBJ databases">
        <authorList>
            <person name="Swart Estienne"/>
        </authorList>
    </citation>
    <scope>NUCLEOTIDE SEQUENCE [LARGE SCALE GENOMIC DNA]</scope>
    <source>
        <strain evidence="3 4">130c</strain>
    </source>
</reference>
<sequence>MFATIERLICEANSYQDLGQTANKLNQDNNLNLISQSIIQMLLGQHEVMIRQGTHENEIFQRLHKYKNHIKLLLNILTEDIYQNLSSFILTSQQSVRTIEDQQIYGQYLIHTTDSQSIASSPSFSQNTQSHKFGSIKQSNTPTSQYQNQNDQLPGHPSLVDRRKTIDVLRHFNQTNESPHRSQENITTQQNIMANYKLQVFCNRTNTIEYPMQSNLDMNQIQGIQFTQESSQDRYKRSFQSNQKGIPISSSVNSHSRSTSQNDFTQQMQGGSFIAKNQKRQSFVNSNTNNNNTRNPQPPLAMKGNNGNKQISNKSQIINHHESSTQGESSTKQSMIRQELERLKGSQKTEYLNNLVYSSFQNPKGPGSFKREQRFNHQAGRIPTIINDKENSPGPGFYEDQVLTTKRASVGPATFYRAKKETIVDEKKSCSPGVGSYNKMESSNPTETDQRQTQQKQPEQENPATFLKIEAMLQEKGIQYKLTTHEPVLTSKAAAEIRGATLASGAKAMLLKDNSKGVAESALFYLAVMSASKKFSWKHIKKLLKIKNMRFATPEEVYDRTGCLPGAVPPFGSVFLTPTLVDESLRKQGDTINFNCGLRTHSIRMGTQDYLDLEKPKLIGVFTEDGEEEGEAQ</sequence>
<dbReference type="InterPro" id="IPR036754">
    <property type="entry name" value="YbaK/aa-tRNA-synt-asso_dom_sf"/>
</dbReference>
<accession>A0A077ZNX2</accession>
<evidence type="ECO:0000313" key="3">
    <source>
        <dbReference type="EMBL" id="CDW71613.1"/>
    </source>
</evidence>
<dbReference type="InterPro" id="IPR007214">
    <property type="entry name" value="YbaK/aa-tRNA-synth-assoc-dom"/>
</dbReference>
<name>A0A077ZNX2_STYLE</name>
<dbReference type="EMBL" id="CCKQ01000532">
    <property type="protein sequence ID" value="CDW71613.1"/>
    <property type="molecule type" value="Genomic_DNA"/>
</dbReference>
<gene>
    <name evidence="3" type="primary">Contig7961.g8505</name>
    <name evidence="3" type="ORF">STYLEM_560</name>
</gene>
<dbReference type="OrthoDB" id="308744at2759"/>
<feature type="compositionally biased region" description="Low complexity" evidence="1">
    <location>
        <begin position="451"/>
        <end position="461"/>
    </location>
</feature>
<keyword evidence="4" id="KW-1185">Reference proteome</keyword>
<dbReference type="SUPFAM" id="SSF55826">
    <property type="entry name" value="YbaK/ProRS associated domain"/>
    <property type="match status" value="1"/>
</dbReference>